<dbReference type="InterPro" id="IPR031807">
    <property type="entry name" value="HicB-like"/>
</dbReference>
<organism evidence="2 3">
    <name type="scientific">Breoghania corrubedonensis</name>
    <dbReference type="NCBI Taxonomy" id="665038"/>
    <lineage>
        <taxon>Bacteria</taxon>
        <taxon>Pseudomonadati</taxon>
        <taxon>Pseudomonadota</taxon>
        <taxon>Alphaproteobacteria</taxon>
        <taxon>Hyphomicrobiales</taxon>
        <taxon>Stappiaceae</taxon>
        <taxon>Breoghania</taxon>
    </lineage>
</organism>
<protein>
    <submittedName>
        <fullName evidence="2">HicB-like antitoxin of HicAB toxin-antitoxin system</fullName>
    </submittedName>
</protein>
<dbReference type="Proteomes" id="UP000244081">
    <property type="component" value="Unassembled WGS sequence"/>
</dbReference>
<sequence length="131" mass="14104">MQLYFALVHQDEGSAFGIQFPDLPGCFAAADSEEDLITNAQEALALYLEDEAAPQARSVIEINNDPEVKAELAKGAFLIAVPWLTLSGRTKKANITLDGGLLDAIDEAAKARKLTRSAYLADLARRDLNAA</sequence>
<gene>
    <name evidence="2" type="ORF">C8N35_104292</name>
</gene>
<dbReference type="Pfam" id="PF15919">
    <property type="entry name" value="HicB_lk_antitox"/>
    <property type="match status" value="1"/>
</dbReference>
<accession>A0A2T5VA88</accession>
<dbReference type="SUPFAM" id="SSF143100">
    <property type="entry name" value="TTHA1013/TTHA0281-like"/>
    <property type="match status" value="1"/>
</dbReference>
<dbReference type="EMBL" id="QAYG01000004">
    <property type="protein sequence ID" value="PTW60666.1"/>
    <property type="molecule type" value="Genomic_DNA"/>
</dbReference>
<dbReference type="RefSeq" id="WP_107990254.1">
    <property type="nucleotide sequence ID" value="NZ_QAYG01000004.1"/>
</dbReference>
<keyword evidence="3" id="KW-1185">Reference proteome</keyword>
<dbReference type="AlphaFoldDB" id="A0A2T5VA88"/>
<proteinExistence type="predicted"/>
<feature type="domain" description="HicB-like antitoxin of toxin-antitoxin system" evidence="1">
    <location>
        <begin position="4"/>
        <end position="124"/>
    </location>
</feature>
<reference evidence="2 3" key="1">
    <citation type="submission" date="2018-04" db="EMBL/GenBank/DDBJ databases">
        <title>Genomic Encyclopedia of Archaeal and Bacterial Type Strains, Phase II (KMG-II): from individual species to whole genera.</title>
        <authorList>
            <person name="Goeker M."/>
        </authorList>
    </citation>
    <scope>NUCLEOTIDE SEQUENCE [LARGE SCALE GENOMIC DNA]</scope>
    <source>
        <strain evidence="2 3">DSM 23382</strain>
    </source>
</reference>
<comment type="caution">
    <text evidence="2">The sequence shown here is derived from an EMBL/GenBank/DDBJ whole genome shotgun (WGS) entry which is preliminary data.</text>
</comment>
<dbReference type="Gene3D" id="3.30.160.250">
    <property type="match status" value="1"/>
</dbReference>
<name>A0A2T5VA88_9HYPH</name>
<dbReference type="OrthoDB" id="9807959at2"/>
<evidence type="ECO:0000259" key="1">
    <source>
        <dbReference type="Pfam" id="PF15919"/>
    </source>
</evidence>
<evidence type="ECO:0000313" key="2">
    <source>
        <dbReference type="EMBL" id="PTW60666.1"/>
    </source>
</evidence>
<dbReference type="InterPro" id="IPR035069">
    <property type="entry name" value="TTHA1013/TTHA0281-like"/>
</dbReference>
<evidence type="ECO:0000313" key="3">
    <source>
        <dbReference type="Proteomes" id="UP000244081"/>
    </source>
</evidence>